<evidence type="ECO:0000313" key="2">
    <source>
        <dbReference type="Proteomes" id="UP000187406"/>
    </source>
</evidence>
<dbReference type="EMBL" id="BDDD01001539">
    <property type="protein sequence ID" value="GAV76868.1"/>
    <property type="molecule type" value="Genomic_DNA"/>
</dbReference>
<dbReference type="AlphaFoldDB" id="A0A1Q3C9U3"/>
<evidence type="ECO:0000313" key="1">
    <source>
        <dbReference type="EMBL" id="GAV76868.1"/>
    </source>
</evidence>
<keyword evidence="2" id="KW-1185">Reference proteome</keyword>
<accession>A0A1Q3C9U3</accession>
<comment type="caution">
    <text evidence="1">The sequence shown here is derived from an EMBL/GenBank/DDBJ whole genome shotgun (WGS) entry which is preliminary data.</text>
</comment>
<organism evidence="1 2">
    <name type="scientific">Cephalotus follicularis</name>
    <name type="common">Albany pitcher plant</name>
    <dbReference type="NCBI Taxonomy" id="3775"/>
    <lineage>
        <taxon>Eukaryota</taxon>
        <taxon>Viridiplantae</taxon>
        <taxon>Streptophyta</taxon>
        <taxon>Embryophyta</taxon>
        <taxon>Tracheophyta</taxon>
        <taxon>Spermatophyta</taxon>
        <taxon>Magnoliopsida</taxon>
        <taxon>eudicotyledons</taxon>
        <taxon>Gunneridae</taxon>
        <taxon>Pentapetalae</taxon>
        <taxon>rosids</taxon>
        <taxon>fabids</taxon>
        <taxon>Oxalidales</taxon>
        <taxon>Cephalotaceae</taxon>
        <taxon>Cephalotus</taxon>
    </lineage>
</organism>
<gene>
    <name evidence="1" type="ORF">CFOL_v3_20341</name>
</gene>
<dbReference type="OrthoDB" id="1920880at2759"/>
<dbReference type="Proteomes" id="UP000187406">
    <property type="component" value="Unassembled WGS sequence"/>
</dbReference>
<name>A0A1Q3C9U3_CEPFO</name>
<protein>
    <submittedName>
        <fullName evidence="1">Uncharacterized protein</fullName>
    </submittedName>
</protein>
<sequence length="57" mass="6521">MKYNRFLHLSGFSFLLVPIPNSSLGSSQCLALFVLHGCNINKIRKSSPPRTWQSHYQ</sequence>
<dbReference type="InParanoid" id="A0A1Q3C9U3"/>
<proteinExistence type="predicted"/>
<reference evidence="2" key="1">
    <citation type="submission" date="2016-04" db="EMBL/GenBank/DDBJ databases">
        <title>Cephalotus genome sequencing.</title>
        <authorList>
            <person name="Fukushima K."/>
            <person name="Hasebe M."/>
            <person name="Fang X."/>
        </authorList>
    </citation>
    <scope>NUCLEOTIDE SEQUENCE [LARGE SCALE GENOMIC DNA]</scope>
    <source>
        <strain evidence="2">cv. St1</strain>
    </source>
</reference>